<dbReference type="Gene3D" id="3.90.550.10">
    <property type="entry name" value="Spore Coat Polysaccharide Biosynthesis Protein SpsA, Chain A"/>
    <property type="match status" value="1"/>
</dbReference>
<dbReference type="Pfam" id="PF00535">
    <property type="entry name" value="Glycos_transf_2"/>
    <property type="match status" value="1"/>
</dbReference>
<dbReference type="EMBL" id="QFGG01000003">
    <property type="protein sequence ID" value="TID44606.1"/>
    <property type="molecule type" value="Genomic_DNA"/>
</dbReference>
<evidence type="ECO:0000256" key="2">
    <source>
        <dbReference type="ARBA" id="ARBA00022475"/>
    </source>
</evidence>
<organism evidence="8 10">
    <name type="scientific">Legionella taurinensis</name>
    <dbReference type="NCBI Taxonomy" id="70611"/>
    <lineage>
        <taxon>Bacteria</taxon>
        <taxon>Pseudomonadati</taxon>
        <taxon>Pseudomonadota</taxon>
        <taxon>Gammaproteobacteria</taxon>
        <taxon>Legionellales</taxon>
        <taxon>Legionellaceae</taxon>
        <taxon>Legionella</taxon>
    </lineage>
</organism>
<accession>A0AB38N821</accession>
<dbReference type="PANTHER" id="PTHR43646:SF2">
    <property type="entry name" value="GLYCOSYLTRANSFERASE 2-LIKE DOMAIN-CONTAINING PROTEIN"/>
    <property type="match status" value="1"/>
</dbReference>
<evidence type="ECO:0000313" key="9">
    <source>
        <dbReference type="Proteomes" id="UP000251035"/>
    </source>
</evidence>
<dbReference type="Proteomes" id="UP000251035">
    <property type="component" value="Unassembled WGS sequence"/>
</dbReference>
<dbReference type="SUPFAM" id="SSF53448">
    <property type="entry name" value="Nucleotide-diphospho-sugar transferases"/>
    <property type="match status" value="1"/>
</dbReference>
<gene>
    <name evidence="7" type="ORF">DB745_08675</name>
    <name evidence="8" type="ORF">DIZ81_03665</name>
</gene>
<protein>
    <recommendedName>
        <fullName evidence="6">Glycosyltransferase 2-like domain-containing protein</fullName>
    </recommendedName>
</protein>
<dbReference type="GO" id="GO:0016757">
    <property type="term" value="F:glycosyltransferase activity"/>
    <property type="evidence" value="ECO:0007669"/>
    <property type="project" value="UniProtKB-KW"/>
</dbReference>
<comment type="caution">
    <text evidence="8">The sequence shown here is derived from an EMBL/GenBank/DDBJ whole genome shotgun (WGS) entry which is preliminary data.</text>
</comment>
<keyword evidence="9" id="KW-1185">Reference proteome</keyword>
<keyword evidence="5" id="KW-0472">Membrane</keyword>
<proteinExistence type="predicted"/>
<evidence type="ECO:0000259" key="6">
    <source>
        <dbReference type="Pfam" id="PF00535"/>
    </source>
</evidence>
<dbReference type="RefSeq" id="WP_108291447.1">
    <property type="nucleotide sequence ID" value="NZ_JAWVLH010000003.1"/>
</dbReference>
<evidence type="ECO:0000256" key="4">
    <source>
        <dbReference type="ARBA" id="ARBA00022679"/>
    </source>
</evidence>
<dbReference type="PANTHER" id="PTHR43646">
    <property type="entry name" value="GLYCOSYLTRANSFERASE"/>
    <property type="match status" value="1"/>
</dbReference>
<dbReference type="Proteomes" id="UP000306421">
    <property type="component" value="Unassembled WGS sequence"/>
</dbReference>
<evidence type="ECO:0000313" key="10">
    <source>
        <dbReference type="Proteomes" id="UP000306421"/>
    </source>
</evidence>
<dbReference type="InterPro" id="IPR029044">
    <property type="entry name" value="Nucleotide-diphossugar_trans"/>
</dbReference>
<keyword evidence="4" id="KW-0808">Transferase</keyword>
<reference evidence="7 9" key="1">
    <citation type="submission" date="2018-04" db="EMBL/GenBank/DDBJ databases">
        <title>Whole genome sequence comparison of clinical and drinking water Legionella pneumophila isolates associated with the Flint Water Crisis.</title>
        <authorList>
            <person name="Garner E."/>
            <person name="Brown C."/>
            <person name="Schwake O."/>
            <person name="Coil D."/>
            <person name="Jospin G."/>
            <person name="Eisen J."/>
            <person name="Edwards M."/>
            <person name="Pruden A."/>
        </authorList>
    </citation>
    <scope>NUCLEOTIDE SEQUENCE [LARGE SCALE GENOMIC DNA]</scope>
    <source>
        <strain evidence="7 9">Genessee03</strain>
    </source>
</reference>
<evidence type="ECO:0000256" key="1">
    <source>
        <dbReference type="ARBA" id="ARBA00004236"/>
    </source>
</evidence>
<feature type="domain" description="Glycosyltransferase 2-like" evidence="6">
    <location>
        <begin position="11"/>
        <end position="116"/>
    </location>
</feature>
<sequence length="243" mass="27920">MITNSAHCHFSIIIPAHNEEAWLPASLHSIDEAIQTLPSRFKGEVIVVNNNSTDKTAEIAAHFGARVLLEPVRNIARVRNSGARDALGDLLIFIDADTLMSDEMLHTSVSILQHPEIIAGSFLLKADRDISLLVRFLFFVWNQYAQWCTRCAGSFVFCKKDAFLAIGGFDEEYYVTEDISLSIALKRYAAKHDKQVVIYKKYVIMCLRKLEKFPPSFHLLMDFISGLFFRNRYKQKKNCKYWY</sequence>
<dbReference type="InterPro" id="IPR001173">
    <property type="entry name" value="Glyco_trans_2-like"/>
</dbReference>
<name>A0AB38N821_9GAMM</name>
<keyword evidence="2" id="KW-1003">Cell membrane</keyword>
<evidence type="ECO:0000313" key="8">
    <source>
        <dbReference type="EMBL" id="TID44606.1"/>
    </source>
</evidence>
<evidence type="ECO:0000256" key="3">
    <source>
        <dbReference type="ARBA" id="ARBA00022676"/>
    </source>
</evidence>
<comment type="subcellular location">
    <subcellularLocation>
        <location evidence="1">Cell membrane</location>
    </subcellularLocation>
</comment>
<evidence type="ECO:0000313" key="7">
    <source>
        <dbReference type="EMBL" id="PUT47091.1"/>
    </source>
</evidence>
<dbReference type="EMBL" id="QCXM01000008">
    <property type="protein sequence ID" value="PUT47091.1"/>
    <property type="molecule type" value="Genomic_DNA"/>
</dbReference>
<reference evidence="8 10" key="2">
    <citation type="submission" date="2018-04" db="EMBL/GenBank/DDBJ databases">
        <title>Whole genome sequence comparison of clinical and drinking water Legionella pneumophila isolates.</title>
        <authorList>
            <person name="Garner E."/>
        </authorList>
    </citation>
    <scope>NUCLEOTIDE SEQUENCE [LARGE SCALE GENOMIC DNA]</scope>
    <source>
        <strain evidence="8 10">WH02</strain>
    </source>
</reference>
<dbReference type="GO" id="GO:0005886">
    <property type="term" value="C:plasma membrane"/>
    <property type="evidence" value="ECO:0007669"/>
    <property type="project" value="UniProtKB-SubCell"/>
</dbReference>
<dbReference type="AlphaFoldDB" id="A0AB38N821"/>
<keyword evidence="3" id="KW-0328">Glycosyltransferase</keyword>
<evidence type="ECO:0000256" key="5">
    <source>
        <dbReference type="ARBA" id="ARBA00023136"/>
    </source>
</evidence>